<dbReference type="InterPro" id="IPR019734">
    <property type="entry name" value="TPR_rpt"/>
</dbReference>
<comment type="caution">
    <text evidence="10">The sequence shown here is derived from an EMBL/GenBank/DDBJ whole genome shotgun (WGS) entry which is preliminary data.</text>
</comment>
<keyword evidence="6" id="KW-0802">TPR repeat</keyword>
<dbReference type="GO" id="GO:0004673">
    <property type="term" value="F:protein histidine kinase activity"/>
    <property type="evidence" value="ECO:0007669"/>
    <property type="project" value="UniProtKB-EC"/>
</dbReference>
<dbReference type="PANTHER" id="PTHR24421:SF10">
    <property type="entry name" value="NITRATE_NITRITE SENSOR PROTEIN NARQ"/>
    <property type="match status" value="1"/>
</dbReference>
<accession>A0A2V3ZWU9</accession>
<dbReference type="EMBL" id="QFLI01000010">
    <property type="protein sequence ID" value="PXX97046.1"/>
    <property type="molecule type" value="Genomic_DNA"/>
</dbReference>
<evidence type="ECO:0000256" key="1">
    <source>
        <dbReference type="ARBA" id="ARBA00000085"/>
    </source>
</evidence>
<feature type="domain" description="Histidine kinase" evidence="9">
    <location>
        <begin position="507"/>
        <end position="685"/>
    </location>
</feature>
<dbReference type="CDD" id="cd16917">
    <property type="entry name" value="HATPase_UhpB-NarQ-NarX-like"/>
    <property type="match status" value="1"/>
</dbReference>
<evidence type="ECO:0000256" key="7">
    <source>
        <dbReference type="SAM" id="Coils"/>
    </source>
</evidence>
<evidence type="ECO:0000256" key="8">
    <source>
        <dbReference type="SAM" id="Phobius"/>
    </source>
</evidence>
<organism evidence="10 11">
    <name type="scientific">Marinifilum breve</name>
    <dbReference type="NCBI Taxonomy" id="2184082"/>
    <lineage>
        <taxon>Bacteria</taxon>
        <taxon>Pseudomonadati</taxon>
        <taxon>Bacteroidota</taxon>
        <taxon>Bacteroidia</taxon>
        <taxon>Marinilabiliales</taxon>
        <taxon>Marinifilaceae</taxon>
    </lineage>
</organism>
<dbReference type="InterPro" id="IPR011990">
    <property type="entry name" value="TPR-like_helical_dom_sf"/>
</dbReference>
<dbReference type="Pfam" id="PF02518">
    <property type="entry name" value="HATPase_c"/>
    <property type="match status" value="1"/>
</dbReference>
<dbReference type="RefSeq" id="WP_110362464.1">
    <property type="nucleotide sequence ID" value="NZ_QFLI01000010.1"/>
</dbReference>
<protein>
    <recommendedName>
        <fullName evidence="2">histidine kinase</fullName>
        <ecNumber evidence="2">2.7.13.3</ecNumber>
    </recommendedName>
</protein>
<keyword evidence="5" id="KW-0902">Two-component regulatory system</keyword>
<evidence type="ECO:0000256" key="4">
    <source>
        <dbReference type="ARBA" id="ARBA00022777"/>
    </source>
</evidence>
<dbReference type="InterPro" id="IPR050482">
    <property type="entry name" value="Sensor_HK_TwoCompSys"/>
</dbReference>
<evidence type="ECO:0000259" key="9">
    <source>
        <dbReference type="PROSITE" id="PS50109"/>
    </source>
</evidence>
<evidence type="ECO:0000313" key="10">
    <source>
        <dbReference type="EMBL" id="PXX97046.1"/>
    </source>
</evidence>
<gene>
    <name evidence="10" type="ORF">DF185_18655</name>
</gene>
<evidence type="ECO:0000256" key="5">
    <source>
        <dbReference type="ARBA" id="ARBA00023012"/>
    </source>
</evidence>
<evidence type="ECO:0000313" key="11">
    <source>
        <dbReference type="Proteomes" id="UP000248079"/>
    </source>
</evidence>
<dbReference type="SUPFAM" id="SSF55874">
    <property type="entry name" value="ATPase domain of HSP90 chaperone/DNA topoisomerase II/histidine kinase"/>
    <property type="match status" value="1"/>
</dbReference>
<evidence type="ECO:0000256" key="6">
    <source>
        <dbReference type="PROSITE-ProRule" id="PRU00339"/>
    </source>
</evidence>
<dbReference type="OrthoDB" id="9778366at2"/>
<keyword evidence="8" id="KW-0812">Transmembrane</keyword>
<feature type="transmembrane region" description="Helical" evidence="8">
    <location>
        <begin position="466"/>
        <end position="485"/>
    </location>
</feature>
<dbReference type="Gene3D" id="3.30.565.10">
    <property type="entry name" value="Histidine kinase-like ATPase, C-terminal domain"/>
    <property type="match status" value="1"/>
</dbReference>
<keyword evidence="8" id="KW-1133">Transmembrane helix</keyword>
<keyword evidence="11" id="KW-1185">Reference proteome</keyword>
<dbReference type="PROSITE" id="PS51257">
    <property type="entry name" value="PROKAR_LIPOPROTEIN"/>
    <property type="match status" value="1"/>
</dbReference>
<sequence length="685" mass="78840">MKKFIIIFLSIMLLFSCNEGKEEESKKSVEYFNKAKKVASTSIDSCLYYLEKAIEYTKEEGDSLFRLKLGYHKGKTIADIDYRKSNKIYKDLLPASKELKEVNIECNILTNIGANYCYNGEIDSSEFYFNKALELKKQVNNKATINRLNFFLGTLYLGKNEYQKAINFYSKVEEYADSIGHQGMIMSCQSNFAICYERLGNMNKSAECGLFVLSHYEENNYPIEKIALIRSNLFNALNSTLNDQEILEFTNETLKISKESKSARVLCMAYQRSAIVNHERLKNFELALEYYKKAESYAYEGGLKHEIAALVSNQGSVYLDMKQYQKSLDLINKALEISIKNKDNRRISLNYNLKAEILMEQNKYKAAEKYLILALGYGSNLERKKITYENLVEVYKHLKRHKVLAETFESLREVNNKIQKENKDQVIQNLKSKYETEKKEQQIQLLEANNQNQKLSLEKAEQERKMMFAGLGLLVLLVVPVGFYARQRNQNKVLEARINSENKECTRIAKELHDSVSGSLTTIRYLLESGTEGNSLVENIESVSKEVRGISHKLNMSALANQGIKEAVYDALMLNQFPKDIQLAINMPEGFEVKDFEVKINFIRILQELVQNTIKYAEASSVEISFEQEKQSIVLTYQDNGKGCDMEQISLGNGLRNIKDRVKYIKGTLEFDSQPDNGFYCCIKI</sequence>
<dbReference type="SMART" id="SM00028">
    <property type="entry name" value="TPR"/>
    <property type="match status" value="5"/>
</dbReference>
<dbReference type="AlphaFoldDB" id="A0A2V3ZWU9"/>
<name>A0A2V3ZWU9_9BACT</name>
<keyword evidence="3" id="KW-0808">Transferase</keyword>
<evidence type="ECO:0000256" key="2">
    <source>
        <dbReference type="ARBA" id="ARBA00012438"/>
    </source>
</evidence>
<dbReference type="PROSITE" id="PS50109">
    <property type="entry name" value="HIS_KIN"/>
    <property type="match status" value="1"/>
</dbReference>
<dbReference type="InterPro" id="IPR005467">
    <property type="entry name" value="His_kinase_dom"/>
</dbReference>
<keyword evidence="8" id="KW-0472">Membrane</keyword>
<dbReference type="Pfam" id="PF13181">
    <property type="entry name" value="TPR_8"/>
    <property type="match status" value="1"/>
</dbReference>
<proteinExistence type="predicted"/>
<evidence type="ECO:0000256" key="3">
    <source>
        <dbReference type="ARBA" id="ARBA00022679"/>
    </source>
</evidence>
<keyword evidence="7" id="KW-0175">Coiled coil</keyword>
<feature type="repeat" description="TPR" evidence="6">
    <location>
        <begin position="308"/>
        <end position="341"/>
    </location>
</feature>
<dbReference type="GO" id="GO:0000160">
    <property type="term" value="P:phosphorelay signal transduction system"/>
    <property type="evidence" value="ECO:0007669"/>
    <property type="project" value="UniProtKB-KW"/>
</dbReference>
<keyword evidence="4" id="KW-0418">Kinase</keyword>
<dbReference type="EC" id="2.7.13.3" evidence="2"/>
<dbReference type="Gene3D" id="1.25.40.10">
    <property type="entry name" value="Tetratricopeptide repeat domain"/>
    <property type="match status" value="2"/>
</dbReference>
<feature type="coiled-coil region" evidence="7">
    <location>
        <begin position="404"/>
        <end position="511"/>
    </location>
</feature>
<dbReference type="InterPro" id="IPR036890">
    <property type="entry name" value="HATPase_C_sf"/>
</dbReference>
<dbReference type="SUPFAM" id="SSF48452">
    <property type="entry name" value="TPR-like"/>
    <property type="match status" value="2"/>
</dbReference>
<dbReference type="PROSITE" id="PS50005">
    <property type="entry name" value="TPR"/>
    <property type="match status" value="1"/>
</dbReference>
<dbReference type="PANTHER" id="PTHR24421">
    <property type="entry name" value="NITRATE/NITRITE SENSOR PROTEIN NARX-RELATED"/>
    <property type="match status" value="1"/>
</dbReference>
<dbReference type="InterPro" id="IPR003594">
    <property type="entry name" value="HATPase_dom"/>
</dbReference>
<reference evidence="10 11" key="1">
    <citation type="submission" date="2018-05" db="EMBL/GenBank/DDBJ databases">
        <title>Marinifilum breve JC075T sp. nov., a marine bacterium isolated from Yongle Blue Hole in the South China Sea.</title>
        <authorList>
            <person name="Fu T."/>
        </authorList>
    </citation>
    <scope>NUCLEOTIDE SEQUENCE [LARGE SCALE GENOMIC DNA]</scope>
    <source>
        <strain evidence="10 11">JC075</strain>
    </source>
</reference>
<comment type="catalytic activity">
    <reaction evidence="1">
        <text>ATP + protein L-histidine = ADP + protein N-phospho-L-histidine.</text>
        <dbReference type="EC" id="2.7.13.3"/>
    </reaction>
</comment>
<dbReference type="Proteomes" id="UP000248079">
    <property type="component" value="Unassembled WGS sequence"/>
</dbReference>